<proteinExistence type="predicted"/>
<dbReference type="Proteomes" id="UP001515500">
    <property type="component" value="Chromosome 2"/>
</dbReference>
<sequence length="168" mass="18624">MVGGLLFLTHTRPDLMFAVGLVSKFMQKPTKHHIGTVRRILHYLSGTINMGIRYDHVENFQLQGFVDSDWGGSVDDRRSTTGWVFNLGSGAVAWSSKRQEVIALSSTEAEYIAATSAACQAGWMRRLLEDLGAFSTHCTKEQLADVLTKALSGPMHEHLRGRLGVMNF</sequence>
<dbReference type="GeneID" id="120274833"/>
<dbReference type="PANTHER" id="PTHR11439">
    <property type="entry name" value="GAG-POL-RELATED RETROTRANSPOSON"/>
    <property type="match status" value="1"/>
</dbReference>
<evidence type="ECO:0000313" key="2">
    <source>
        <dbReference type="RefSeq" id="XP_039137309.1"/>
    </source>
</evidence>
<keyword evidence="1" id="KW-1185">Reference proteome</keyword>
<dbReference type="CDD" id="cd09272">
    <property type="entry name" value="RNase_HI_RT_Ty1"/>
    <property type="match status" value="1"/>
</dbReference>
<dbReference type="PANTHER" id="PTHR11439:SF463">
    <property type="entry name" value="REVERSE TRANSCRIPTASE TY1_COPIA-TYPE DOMAIN-CONTAINING PROTEIN"/>
    <property type="match status" value="1"/>
</dbReference>
<protein>
    <submittedName>
        <fullName evidence="2">Secreted RxLR effector protein 161-like</fullName>
    </submittedName>
</protein>
<dbReference type="AlphaFoldDB" id="A0AB40CG73"/>
<accession>A0AB40CG73</accession>
<organism evidence="1 2">
    <name type="scientific">Dioscorea cayennensis subsp. rotundata</name>
    <name type="common">White Guinea yam</name>
    <name type="synonym">Dioscorea rotundata</name>
    <dbReference type="NCBI Taxonomy" id="55577"/>
    <lineage>
        <taxon>Eukaryota</taxon>
        <taxon>Viridiplantae</taxon>
        <taxon>Streptophyta</taxon>
        <taxon>Embryophyta</taxon>
        <taxon>Tracheophyta</taxon>
        <taxon>Spermatophyta</taxon>
        <taxon>Magnoliopsida</taxon>
        <taxon>Liliopsida</taxon>
        <taxon>Dioscoreales</taxon>
        <taxon>Dioscoreaceae</taxon>
        <taxon>Dioscorea</taxon>
    </lineage>
</organism>
<dbReference type="RefSeq" id="XP_039137309.1">
    <property type="nucleotide sequence ID" value="XM_039281375.1"/>
</dbReference>
<name>A0AB40CG73_DIOCR</name>
<evidence type="ECO:0000313" key="1">
    <source>
        <dbReference type="Proteomes" id="UP001515500"/>
    </source>
</evidence>
<gene>
    <name evidence="2" type="primary">LOC120274833</name>
</gene>
<reference evidence="2" key="1">
    <citation type="submission" date="2025-08" db="UniProtKB">
        <authorList>
            <consortium name="RefSeq"/>
        </authorList>
    </citation>
    <scope>IDENTIFICATION</scope>
</reference>